<dbReference type="RefSeq" id="WP_100189970.1">
    <property type="nucleotide sequence ID" value="NZ_PGGD01000001.1"/>
</dbReference>
<dbReference type="GO" id="GO:0032259">
    <property type="term" value="P:methylation"/>
    <property type="evidence" value="ECO:0007669"/>
    <property type="project" value="UniProtKB-KW"/>
</dbReference>
<accession>A0A2M8MAH3</accession>
<dbReference type="Gene3D" id="3.40.50.150">
    <property type="entry name" value="Vaccinia Virus protein VP39"/>
    <property type="match status" value="1"/>
</dbReference>
<keyword evidence="4 7" id="KW-0949">S-adenosyl-L-methionine</keyword>
<sequence>MIVSKYKAIDFFCGGGGMTCGLRQAGINVIAGVDFDQDAKETYEYNNPGSVFIQTNIKNLRSNYFERKFGIRKNDDFLILVGCSPCQFYSIINTDKNKALKSKDLLKNFARFIEYYRPGYVLVENVPGIITNKDSILPYFLRKLENLGYKNPVYKVVDMSHYGVPQSRRRFTLIATRLENVNIHLPKADDKETVLADYLGEGNGFPKVSAGHKDGSVFNHTVARLSDICLKRLAKTKHDGGNRLDWANDPELQLPCFVGKDDCFKDTFGRMWWHRPASTITTKFYSISNGRFGHPEEDRALSLREGATLQTFPKTYVFKTNSIAATAKLIGNAVPCEYARRLGETIKAQENNGTI</sequence>
<gene>
    <name evidence="9" type="ORF">CUB97_07860</name>
</gene>
<dbReference type="PRINTS" id="PR00105">
    <property type="entry name" value="C5METTRFRASE"/>
</dbReference>
<dbReference type="PROSITE" id="PS51679">
    <property type="entry name" value="SAM_MT_C5"/>
    <property type="match status" value="1"/>
</dbReference>
<dbReference type="PANTHER" id="PTHR10629:SF52">
    <property type="entry name" value="DNA (CYTOSINE-5)-METHYLTRANSFERASE 1"/>
    <property type="match status" value="1"/>
</dbReference>
<dbReference type="PANTHER" id="PTHR10629">
    <property type="entry name" value="CYTOSINE-SPECIFIC METHYLTRANSFERASE"/>
    <property type="match status" value="1"/>
</dbReference>
<dbReference type="EC" id="2.1.1.37" evidence="1"/>
<dbReference type="InterPro" id="IPR050390">
    <property type="entry name" value="C5-Methyltransferase"/>
</dbReference>
<dbReference type="InterPro" id="IPR029063">
    <property type="entry name" value="SAM-dependent_MTases_sf"/>
</dbReference>
<dbReference type="REBASE" id="304564">
    <property type="entry name" value="M.Pin1779ORF7860P"/>
</dbReference>
<comment type="similarity">
    <text evidence="7 8">Belongs to the class I-like SAM-binding methyltransferase superfamily. C5-methyltransferase family.</text>
</comment>
<dbReference type="GO" id="GO:0044027">
    <property type="term" value="P:negative regulation of gene expression via chromosomal CpG island methylation"/>
    <property type="evidence" value="ECO:0007669"/>
    <property type="project" value="TreeGrafter"/>
</dbReference>
<evidence type="ECO:0000256" key="1">
    <source>
        <dbReference type="ARBA" id="ARBA00011975"/>
    </source>
</evidence>
<feature type="active site" evidence="7">
    <location>
        <position position="86"/>
    </location>
</feature>
<dbReference type="GO" id="GO:0009307">
    <property type="term" value="P:DNA restriction-modification system"/>
    <property type="evidence" value="ECO:0007669"/>
    <property type="project" value="UniProtKB-KW"/>
</dbReference>
<evidence type="ECO:0000256" key="7">
    <source>
        <dbReference type="PROSITE-ProRule" id="PRU01016"/>
    </source>
</evidence>
<dbReference type="GO" id="GO:0003677">
    <property type="term" value="F:DNA binding"/>
    <property type="evidence" value="ECO:0007669"/>
    <property type="project" value="TreeGrafter"/>
</dbReference>
<keyword evidence="2 7" id="KW-0489">Methyltransferase</keyword>
<evidence type="ECO:0000256" key="4">
    <source>
        <dbReference type="ARBA" id="ARBA00022691"/>
    </source>
</evidence>
<evidence type="ECO:0000313" key="10">
    <source>
        <dbReference type="Proteomes" id="UP000228641"/>
    </source>
</evidence>
<dbReference type="Pfam" id="PF00145">
    <property type="entry name" value="DNA_methylase"/>
    <property type="match status" value="1"/>
</dbReference>
<proteinExistence type="inferred from homology"/>
<dbReference type="EMBL" id="PGGD01000001">
    <property type="protein sequence ID" value="PJF01146.1"/>
    <property type="molecule type" value="Genomic_DNA"/>
</dbReference>
<dbReference type="Proteomes" id="UP000228641">
    <property type="component" value="Unassembled WGS sequence"/>
</dbReference>
<dbReference type="GO" id="GO:0003886">
    <property type="term" value="F:DNA (cytosine-5-)-methyltransferase activity"/>
    <property type="evidence" value="ECO:0007669"/>
    <property type="project" value="UniProtKB-EC"/>
</dbReference>
<evidence type="ECO:0000256" key="6">
    <source>
        <dbReference type="ARBA" id="ARBA00047422"/>
    </source>
</evidence>
<evidence type="ECO:0000313" key="9">
    <source>
        <dbReference type="EMBL" id="PJF01146.1"/>
    </source>
</evidence>
<dbReference type="AlphaFoldDB" id="A0A2M8MAH3"/>
<evidence type="ECO:0000256" key="8">
    <source>
        <dbReference type="RuleBase" id="RU000416"/>
    </source>
</evidence>
<dbReference type="Gene3D" id="3.90.120.10">
    <property type="entry name" value="DNA Methylase, subunit A, domain 2"/>
    <property type="match status" value="1"/>
</dbReference>
<dbReference type="SUPFAM" id="SSF53335">
    <property type="entry name" value="S-adenosyl-L-methionine-dependent methyltransferases"/>
    <property type="match status" value="1"/>
</dbReference>
<dbReference type="NCBIfam" id="TIGR00675">
    <property type="entry name" value="dcm"/>
    <property type="match status" value="1"/>
</dbReference>
<keyword evidence="5" id="KW-0680">Restriction system</keyword>
<evidence type="ECO:0000256" key="3">
    <source>
        <dbReference type="ARBA" id="ARBA00022679"/>
    </source>
</evidence>
<comment type="catalytic activity">
    <reaction evidence="6">
        <text>a 2'-deoxycytidine in DNA + S-adenosyl-L-methionine = a 5-methyl-2'-deoxycytidine in DNA + S-adenosyl-L-homocysteine + H(+)</text>
        <dbReference type="Rhea" id="RHEA:13681"/>
        <dbReference type="Rhea" id="RHEA-COMP:11369"/>
        <dbReference type="Rhea" id="RHEA-COMP:11370"/>
        <dbReference type="ChEBI" id="CHEBI:15378"/>
        <dbReference type="ChEBI" id="CHEBI:57856"/>
        <dbReference type="ChEBI" id="CHEBI:59789"/>
        <dbReference type="ChEBI" id="CHEBI:85452"/>
        <dbReference type="ChEBI" id="CHEBI:85454"/>
        <dbReference type="EC" id="2.1.1.37"/>
    </reaction>
</comment>
<name>A0A2M8MAH3_PREIN</name>
<evidence type="ECO:0000256" key="5">
    <source>
        <dbReference type="ARBA" id="ARBA00022747"/>
    </source>
</evidence>
<comment type="caution">
    <text evidence="9">The sequence shown here is derived from an EMBL/GenBank/DDBJ whole genome shotgun (WGS) entry which is preliminary data.</text>
</comment>
<protein>
    <recommendedName>
        <fullName evidence="1">DNA (cytosine-5-)-methyltransferase</fullName>
        <ecNumber evidence="1">2.1.1.37</ecNumber>
    </recommendedName>
</protein>
<reference evidence="9 10" key="1">
    <citation type="submission" date="2017-11" db="EMBL/GenBank/DDBJ databases">
        <title>Genome sequencing of Prevotella intermedia KCOM 1779.</title>
        <authorList>
            <person name="Kook J.-K."/>
            <person name="Park S.-N."/>
            <person name="Lim Y.K."/>
        </authorList>
    </citation>
    <scope>NUCLEOTIDE SEQUENCE [LARGE SCALE GENOMIC DNA]</scope>
    <source>
        <strain evidence="9 10">KCOM 1779</strain>
    </source>
</reference>
<keyword evidence="3 7" id="KW-0808">Transferase</keyword>
<dbReference type="InterPro" id="IPR001525">
    <property type="entry name" value="C5_MeTfrase"/>
</dbReference>
<organism evidence="9 10">
    <name type="scientific">Prevotella intermedia</name>
    <dbReference type="NCBI Taxonomy" id="28131"/>
    <lineage>
        <taxon>Bacteria</taxon>
        <taxon>Pseudomonadati</taxon>
        <taxon>Bacteroidota</taxon>
        <taxon>Bacteroidia</taxon>
        <taxon>Bacteroidales</taxon>
        <taxon>Prevotellaceae</taxon>
        <taxon>Prevotella</taxon>
    </lineage>
</organism>
<evidence type="ECO:0000256" key="2">
    <source>
        <dbReference type="ARBA" id="ARBA00022603"/>
    </source>
</evidence>